<evidence type="ECO:0000256" key="1">
    <source>
        <dbReference type="SAM" id="MobiDB-lite"/>
    </source>
</evidence>
<dbReference type="InterPro" id="IPR038645">
    <property type="entry name" value="TTC5_OB_sf"/>
</dbReference>
<dbReference type="Pfam" id="PF16669">
    <property type="entry name" value="TTC5_OB"/>
    <property type="match status" value="1"/>
</dbReference>
<feature type="domain" description="Tetratricopeptide repeat protein 5 OB fold" evidence="2">
    <location>
        <begin position="357"/>
        <end position="467"/>
    </location>
</feature>
<organism evidence="3 4">
    <name type="scientific">Arachis hypogaea</name>
    <name type="common">Peanut</name>
    <dbReference type="NCBI Taxonomy" id="3818"/>
    <lineage>
        <taxon>Eukaryota</taxon>
        <taxon>Viridiplantae</taxon>
        <taxon>Streptophyta</taxon>
        <taxon>Embryophyta</taxon>
        <taxon>Tracheophyta</taxon>
        <taxon>Spermatophyta</taxon>
        <taxon>Magnoliopsida</taxon>
        <taxon>eudicotyledons</taxon>
        <taxon>Gunneridae</taxon>
        <taxon>Pentapetalae</taxon>
        <taxon>rosids</taxon>
        <taxon>fabids</taxon>
        <taxon>Fabales</taxon>
        <taxon>Fabaceae</taxon>
        <taxon>Papilionoideae</taxon>
        <taxon>50 kb inversion clade</taxon>
        <taxon>dalbergioids sensu lato</taxon>
        <taxon>Dalbergieae</taxon>
        <taxon>Pterocarpus clade</taxon>
        <taxon>Arachis</taxon>
    </lineage>
</organism>
<dbReference type="EMBL" id="SDMP01000009">
    <property type="protein sequence ID" value="RYR37207.1"/>
    <property type="molecule type" value="Genomic_DNA"/>
</dbReference>
<evidence type="ECO:0000259" key="2">
    <source>
        <dbReference type="Pfam" id="PF16669"/>
    </source>
</evidence>
<comment type="caution">
    <text evidence="3">The sequence shown here is derived from an EMBL/GenBank/DDBJ whole genome shotgun (WGS) entry which is preliminary data.</text>
</comment>
<accession>A0A445BEV8</accession>
<dbReference type="STRING" id="3818.A0A445BEV8"/>
<keyword evidence="4" id="KW-1185">Reference proteome</keyword>
<evidence type="ECO:0000313" key="4">
    <source>
        <dbReference type="Proteomes" id="UP000289738"/>
    </source>
</evidence>
<gene>
    <name evidence="3" type="ORF">Ahy_A09g042129</name>
</gene>
<sequence length="475" mass="53963">MSSSKKMNPPDGEEEEEEEPLSKAARAVEDLYHLRDTYFPLDPNDRTSKLHHHSDLALSLLDSIPPEQRKSSLQRATFEYLRGKILDVFPDYRKEAEDHLSKAVKLNPSLADAWLCLGNCIWKKGDLSAAKNCLSLALNKVICYLLYTSHAAFQFLSELEDIMFSEMMIDAVCLSRVLTKIFFVNYQCLKEECLKWRCITVLAMNPGAENQAELVEESIQHAKQAITLDVKDGNSWYNLGNACLTSFFVTGAWDHSKLLHSLKAYQNAEKDERMKSNPDLYFNSATVNRYLENYDRALSGFEAAALKDPGLNASEEVQKIVNLLDKVDNLLRGNLRAKRVASLASSLAAVNLNSSQKRVTIDLMSEGLNRNVAVDGKVLFFLRSECVAPLYYLLCDSNQICFVLTVYGLRNDVIKEGDQLTLLDPFFRDVDVSWKEKHYQFKSIRLDFYEQMLVNGKALTPQHAVRTSIYAQHKP</sequence>
<evidence type="ECO:0000313" key="3">
    <source>
        <dbReference type="EMBL" id="RYR37207.1"/>
    </source>
</evidence>
<dbReference type="PANTHER" id="PTHR26312:SF194">
    <property type="entry name" value="OS01G0506200 PROTEIN"/>
    <property type="match status" value="1"/>
</dbReference>
<proteinExistence type="predicted"/>
<dbReference type="PANTHER" id="PTHR26312">
    <property type="entry name" value="TETRATRICOPEPTIDE REPEAT PROTEIN 5"/>
    <property type="match status" value="1"/>
</dbReference>
<dbReference type="Proteomes" id="UP000289738">
    <property type="component" value="Chromosome A09"/>
</dbReference>
<dbReference type="InterPro" id="IPR032076">
    <property type="entry name" value="TTC5_OB"/>
</dbReference>
<dbReference type="Gene3D" id="1.25.40.10">
    <property type="entry name" value="Tetratricopeptide repeat domain"/>
    <property type="match status" value="2"/>
</dbReference>
<dbReference type="Gene3D" id="2.40.50.550">
    <property type="match status" value="1"/>
</dbReference>
<dbReference type="InterPro" id="IPR011990">
    <property type="entry name" value="TPR-like_helical_dom_sf"/>
</dbReference>
<name>A0A445BEV8_ARAHY</name>
<dbReference type="AlphaFoldDB" id="A0A445BEV8"/>
<feature type="region of interest" description="Disordered" evidence="1">
    <location>
        <begin position="1"/>
        <end position="24"/>
    </location>
</feature>
<reference evidence="3 4" key="1">
    <citation type="submission" date="2019-01" db="EMBL/GenBank/DDBJ databases">
        <title>Sequencing of cultivated peanut Arachis hypogaea provides insights into genome evolution and oil improvement.</title>
        <authorList>
            <person name="Chen X."/>
        </authorList>
    </citation>
    <scope>NUCLEOTIDE SEQUENCE [LARGE SCALE GENOMIC DNA]</scope>
    <source>
        <strain evidence="4">cv. Fuhuasheng</strain>
        <tissue evidence="3">Leaves</tissue>
    </source>
</reference>
<protein>
    <recommendedName>
        <fullName evidence="2">Tetratricopeptide repeat protein 5 OB fold domain-containing protein</fullName>
    </recommendedName>
</protein>
<dbReference type="SUPFAM" id="SSF48452">
    <property type="entry name" value="TPR-like"/>
    <property type="match status" value="1"/>
</dbReference>